<dbReference type="SMART" id="SM00342">
    <property type="entry name" value="HTH_ARAC"/>
    <property type="match status" value="1"/>
</dbReference>
<organism evidence="5">
    <name type="scientific">Salmonella enterica</name>
    <name type="common">Salmonella choleraesuis</name>
    <dbReference type="NCBI Taxonomy" id="28901"/>
    <lineage>
        <taxon>Bacteria</taxon>
        <taxon>Pseudomonadati</taxon>
        <taxon>Pseudomonadota</taxon>
        <taxon>Gammaproteobacteria</taxon>
        <taxon>Enterobacterales</taxon>
        <taxon>Enterobacteriaceae</taxon>
        <taxon>Salmonella</taxon>
    </lineage>
</organism>
<evidence type="ECO:0000256" key="1">
    <source>
        <dbReference type="ARBA" id="ARBA00023015"/>
    </source>
</evidence>
<evidence type="ECO:0000256" key="2">
    <source>
        <dbReference type="ARBA" id="ARBA00023125"/>
    </source>
</evidence>
<accession>A0A3J2DEG5</accession>
<reference evidence="5" key="1">
    <citation type="submission" date="2018-11" db="EMBL/GenBank/DDBJ databases">
        <authorList>
            <consortium name="PulseNet: The National Subtyping Network for Foodborne Disease Surveillance"/>
            <person name="Tarr C.L."/>
            <person name="Trees E."/>
            <person name="Katz L.S."/>
            <person name="Carleton-Romer H.A."/>
            <person name="Stroika S."/>
            <person name="Kucerova Z."/>
            <person name="Roache K.F."/>
            <person name="Sabol A.L."/>
            <person name="Besser J."/>
            <person name="Gerner-Smidt P."/>
        </authorList>
    </citation>
    <scope>NUCLEOTIDE SEQUENCE [LARGE SCALE GENOMIC DNA]</scope>
    <source>
        <strain evidence="5">PNUSAS059687</strain>
    </source>
</reference>
<protein>
    <submittedName>
        <fullName evidence="5">Helix-turn-helix domain-containing protein</fullName>
    </submittedName>
</protein>
<dbReference type="SUPFAM" id="SSF46689">
    <property type="entry name" value="Homeodomain-like"/>
    <property type="match status" value="2"/>
</dbReference>
<keyword evidence="1" id="KW-0805">Transcription regulation</keyword>
<gene>
    <name evidence="5" type="ORF">EEN88_24495</name>
</gene>
<keyword evidence="3" id="KW-0804">Transcription</keyword>
<dbReference type="Pfam" id="PF12833">
    <property type="entry name" value="HTH_18"/>
    <property type="match status" value="1"/>
</dbReference>
<dbReference type="EMBL" id="RNUA01000252">
    <property type="protein sequence ID" value="MHT00810.1"/>
    <property type="molecule type" value="Genomic_DNA"/>
</dbReference>
<dbReference type="AlphaFoldDB" id="A0A3J2DEG5"/>
<dbReference type="Gene3D" id="1.10.10.60">
    <property type="entry name" value="Homeodomain-like"/>
    <property type="match status" value="2"/>
</dbReference>
<evidence type="ECO:0000259" key="4">
    <source>
        <dbReference type="PROSITE" id="PS01124"/>
    </source>
</evidence>
<dbReference type="SUPFAM" id="SSF55136">
    <property type="entry name" value="Probable bacterial effector-binding domain"/>
    <property type="match status" value="1"/>
</dbReference>
<dbReference type="InterPro" id="IPR011256">
    <property type="entry name" value="Reg_factor_effector_dom_sf"/>
</dbReference>
<dbReference type="GO" id="GO:0003700">
    <property type="term" value="F:DNA-binding transcription factor activity"/>
    <property type="evidence" value="ECO:0007669"/>
    <property type="project" value="InterPro"/>
</dbReference>
<proteinExistence type="predicted"/>
<sequence>MQKKVLADLLLWIETHIDEKISSCDLVNVAGYSRRHLLNIFLNHTGLPPGKYIRYRKLCRAAFMLKLTKRKILDIAFQLKFDSQQSFSREFRKLFHCTPYQYRIKEDWDFTNLKLPITLVDNECIKYDFCELSSKEYHGYHFSYERPIYKQSNDEELVRFRKIIKSMKECSTDIFVSTTFEPHAYKENYINVTTFIGFANVKDANIFIGSERFTSNSGLYIKIPFEGGVDDYILLSRRTYFYLLPSLGLKRRGAADIEIFHYIENDGEEGGVVSDHFIPVSEIIAC</sequence>
<keyword evidence="2" id="KW-0238">DNA-binding</keyword>
<evidence type="ECO:0000313" key="5">
    <source>
        <dbReference type="EMBL" id="MHT00810.1"/>
    </source>
</evidence>
<comment type="caution">
    <text evidence="5">The sequence shown here is derived from an EMBL/GenBank/DDBJ whole genome shotgun (WGS) entry which is preliminary data.</text>
</comment>
<name>A0A3J2DEG5_SALER</name>
<dbReference type="Gene3D" id="3.20.80.10">
    <property type="entry name" value="Regulatory factor, effector binding domain"/>
    <property type="match status" value="1"/>
</dbReference>
<dbReference type="InterPro" id="IPR009057">
    <property type="entry name" value="Homeodomain-like_sf"/>
</dbReference>
<dbReference type="InterPro" id="IPR050959">
    <property type="entry name" value="MarA-like"/>
</dbReference>
<dbReference type="Proteomes" id="UP000839513">
    <property type="component" value="Unassembled WGS sequence"/>
</dbReference>
<feature type="domain" description="HTH araC/xylS-type" evidence="4">
    <location>
        <begin position="7"/>
        <end position="105"/>
    </location>
</feature>
<dbReference type="GO" id="GO:0043565">
    <property type="term" value="F:sequence-specific DNA binding"/>
    <property type="evidence" value="ECO:0007669"/>
    <property type="project" value="InterPro"/>
</dbReference>
<dbReference type="PANTHER" id="PTHR47504:SF3">
    <property type="entry name" value="HTH-TYPE TRANSCRIPTIONAL REGULATOR YKGA-RELATED"/>
    <property type="match status" value="1"/>
</dbReference>
<evidence type="ECO:0000256" key="3">
    <source>
        <dbReference type="ARBA" id="ARBA00023163"/>
    </source>
</evidence>
<dbReference type="PANTHER" id="PTHR47504">
    <property type="entry name" value="RIGHT ORIGIN-BINDING PROTEIN"/>
    <property type="match status" value="1"/>
</dbReference>
<dbReference type="PROSITE" id="PS01124">
    <property type="entry name" value="HTH_ARAC_FAMILY_2"/>
    <property type="match status" value="1"/>
</dbReference>
<dbReference type="InterPro" id="IPR018060">
    <property type="entry name" value="HTH_AraC"/>
</dbReference>